<evidence type="ECO:0000256" key="2">
    <source>
        <dbReference type="RuleBase" id="RU004328"/>
    </source>
</evidence>
<dbReference type="Pfam" id="PF00445">
    <property type="entry name" value="Ribonuclease_T2"/>
    <property type="match status" value="1"/>
</dbReference>
<accession>L7FMX7</accession>
<name>L7FMX7_ENTIV</name>
<dbReference type="AlphaFoldDB" id="L7FMX7"/>
<reference evidence="5 6" key="1">
    <citation type="submission" date="2012-10" db="EMBL/GenBank/DDBJ databases">
        <authorList>
            <person name="Zafar N."/>
            <person name="Inman J."/>
            <person name="Hall N."/>
            <person name="Lorenzi H."/>
            <person name="Caler E."/>
        </authorList>
    </citation>
    <scope>NUCLEOTIDE SEQUENCE [LARGE SCALE GENOMIC DNA]</scope>
    <source>
        <strain evidence="5 6">IP1</strain>
    </source>
</reference>
<keyword evidence="4" id="KW-0732">Signal</keyword>
<sequence length="331" mass="39242">MIVLKNKSMVLLLVLLYFLFTKGQPDKPKEPEKQSEASGTTFPSLEPLRQALPSSDEQVVRRRVPRTQQQQAQPTPLKFQLHPSTIKKLDYYQPCKTYYAYTKKFDYMLFVQYWPGGRCYDFRCSLPLKTPFVKEGFWLHGLWPQKRQNRNIYCCRNNFNIYEIERRLQTDPLISQDIHKYWMSVDNCRLALYQFDKHGTCALTAYQGSNGPYDYIWTAINLWKRIDIWKILKNSHLNIKTEELYDIEKLREIISNVYKGKVAFMCKEMTSIIELRICVNIKGDKFNPEVIDCPEKILKEEEKKCSKMVLFKNFPTYLLDPSTAPRNDCPY</sequence>
<dbReference type="KEGG" id="eiv:EIN_293950"/>
<gene>
    <name evidence="5" type="ORF">EIN_293950</name>
</gene>
<dbReference type="GO" id="GO:0033897">
    <property type="term" value="F:ribonuclease T2 activity"/>
    <property type="evidence" value="ECO:0007669"/>
    <property type="project" value="InterPro"/>
</dbReference>
<feature type="signal peptide" evidence="4">
    <location>
        <begin position="1"/>
        <end position="23"/>
    </location>
</feature>
<dbReference type="PROSITE" id="PS00531">
    <property type="entry name" value="RNASE_T2_2"/>
    <property type="match status" value="1"/>
</dbReference>
<dbReference type="GO" id="GO:0006401">
    <property type="term" value="P:RNA catabolic process"/>
    <property type="evidence" value="ECO:0007669"/>
    <property type="project" value="TreeGrafter"/>
</dbReference>
<feature type="chain" id="PRO_5003973835" evidence="4">
    <location>
        <begin position="24"/>
        <end position="331"/>
    </location>
</feature>
<feature type="compositionally biased region" description="Basic and acidic residues" evidence="3">
    <location>
        <begin position="26"/>
        <end position="35"/>
    </location>
</feature>
<dbReference type="InterPro" id="IPR001568">
    <property type="entry name" value="RNase_T2-like"/>
</dbReference>
<organism evidence="5 6">
    <name type="scientific">Entamoeba invadens IP1</name>
    <dbReference type="NCBI Taxonomy" id="370355"/>
    <lineage>
        <taxon>Eukaryota</taxon>
        <taxon>Amoebozoa</taxon>
        <taxon>Evosea</taxon>
        <taxon>Archamoebae</taxon>
        <taxon>Mastigamoebida</taxon>
        <taxon>Entamoebidae</taxon>
        <taxon>Entamoeba</taxon>
    </lineage>
</organism>
<dbReference type="GO" id="GO:0003723">
    <property type="term" value="F:RNA binding"/>
    <property type="evidence" value="ECO:0007669"/>
    <property type="project" value="InterPro"/>
</dbReference>
<keyword evidence="6" id="KW-1185">Reference proteome</keyword>
<dbReference type="GeneID" id="14889935"/>
<dbReference type="GO" id="GO:0005576">
    <property type="term" value="C:extracellular region"/>
    <property type="evidence" value="ECO:0007669"/>
    <property type="project" value="TreeGrafter"/>
</dbReference>
<dbReference type="Gene3D" id="3.90.730.10">
    <property type="entry name" value="Ribonuclease T2-like"/>
    <property type="match status" value="1"/>
</dbReference>
<dbReference type="SUPFAM" id="SSF55895">
    <property type="entry name" value="Ribonuclease Rh-like"/>
    <property type="match status" value="1"/>
</dbReference>
<dbReference type="InterPro" id="IPR036430">
    <property type="entry name" value="RNase_T2-like_sf"/>
</dbReference>
<evidence type="ECO:0000256" key="1">
    <source>
        <dbReference type="ARBA" id="ARBA00007469"/>
    </source>
</evidence>
<protein>
    <submittedName>
        <fullName evidence="5">Ribonuclease DdI, putative</fullName>
    </submittedName>
</protein>
<evidence type="ECO:0000313" key="6">
    <source>
        <dbReference type="Proteomes" id="UP000014680"/>
    </source>
</evidence>
<evidence type="ECO:0000313" key="5">
    <source>
        <dbReference type="EMBL" id="ELP90955.1"/>
    </source>
</evidence>
<feature type="compositionally biased region" description="Low complexity" evidence="3">
    <location>
        <begin position="66"/>
        <end position="76"/>
    </location>
</feature>
<dbReference type="VEuPathDB" id="AmoebaDB:EIN_293950"/>
<dbReference type="RefSeq" id="XP_004257726.1">
    <property type="nucleotide sequence ID" value="XM_004257678.1"/>
</dbReference>
<dbReference type="InterPro" id="IPR033130">
    <property type="entry name" value="RNase_T2_His_AS_2"/>
</dbReference>
<feature type="region of interest" description="Disordered" evidence="3">
    <location>
        <begin position="26"/>
        <end position="76"/>
    </location>
</feature>
<dbReference type="PANTHER" id="PTHR11240:SF22">
    <property type="entry name" value="RIBONUCLEASE T2"/>
    <property type="match status" value="1"/>
</dbReference>
<evidence type="ECO:0000256" key="3">
    <source>
        <dbReference type="SAM" id="MobiDB-lite"/>
    </source>
</evidence>
<dbReference type="PANTHER" id="PTHR11240">
    <property type="entry name" value="RIBONUCLEASE T2"/>
    <property type="match status" value="1"/>
</dbReference>
<comment type="similarity">
    <text evidence="1 2">Belongs to the RNase T2 family.</text>
</comment>
<evidence type="ECO:0000256" key="4">
    <source>
        <dbReference type="SAM" id="SignalP"/>
    </source>
</evidence>
<dbReference type="Proteomes" id="UP000014680">
    <property type="component" value="Unassembled WGS sequence"/>
</dbReference>
<dbReference type="OrthoDB" id="1610668at2759"/>
<dbReference type="EMBL" id="KB206482">
    <property type="protein sequence ID" value="ELP90955.1"/>
    <property type="molecule type" value="Genomic_DNA"/>
</dbReference>
<proteinExistence type="inferred from homology"/>